<reference evidence="1" key="1">
    <citation type="submission" date="2021-02" db="EMBL/GenBank/DDBJ databases">
        <authorList>
            <consortium name="DOE Joint Genome Institute"/>
            <person name="Ahrendt S."/>
            <person name="Looney B.P."/>
            <person name="Miyauchi S."/>
            <person name="Morin E."/>
            <person name="Drula E."/>
            <person name="Courty P.E."/>
            <person name="Chicoki N."/>
            <person name="Fauchery L."/>
            <person name="Kohler A."/>
            <person name="Kuo A."/>
            <person name="Labutti K."/>
            <person name="Pangilinan J."/>
            <person name="Lipzen A."/>
            <person name="Riley R."/>
            <person name="Andreopoulos W."/>
            <person name="He G."/>
            <person name="Johnson J."/>
            <person name="Barry K.W."/>
            <person name="Grigoriev I.V."/>
            <person name="Nagy L."/>
            <person name="Hibbett D."/>
            <person name="Henrissat B."/>
            <person name="Matheny P.B."/>
            <person name="Labbe J."/>
            <person name="Martin F."/>
        </authorList>
    </citation>
    <scope>NUCLEOTIDE SEQUENCE</scope>
    <source>
        <strain evidence="1">EC-137</strain>
    </source>
</reference>
<comment type="caution">
    <text evidence="1">The sequence shown here is derived from an EMBL/GenBank/DDBJ whole genome shotgun (WGS) entry which is preliminary data.</text>
</comment>
<sequence>MFYSYVPNAVKTRKRTSAHQLSILEDVFVTDKKPNSTKRKDLSGKLNMTAREVQVWFQNRRAKEKKLAAQRAGQAASSPSATAVPQSGSEQGSPVPDDGRTVSASTSSPDLPSSAAVLDVGPKDPSPRLRSRGTRPAPAIPSAWPAAPLPSNFTMTTTRLSPTPVYEQRRSSLPAPTLSAFTPANPSFPSQMPVPQPSLEHHRRSVHALEHHSYASLARRASLADPRVNHRYHPWAGAQAQQRPSAPDIFNVPQPRVAYQQPSPAHDFPFQQSSPATPATPFDGWNNLDPFGTGAGATPDGHSIGLLGESNHHGIGSNDGVGAGPLSSYEFPPKEPLRQSVGSVNSVPCSDGSTSTSTGGPYFSDIPSSEDGDGRRGSCVSASDMLNTLSVGEDYRPRGSDFNGSDTNTVSYPSPPSDRGRSASVPTLPHSHPMPPPMERSASYSIGHGELASLAMPPAVEFHVRPTGAHGHAHSPDSDGLSRPFKYGDGPAGYAGEYASATPYGYGRGGYAAQPPPPPAFGEQQAFETHPHEYDAGGLQRFS</sequence>
<evidence type="ECO:0000313" key="2">
    <source>
        <dbReference type="Proteomes" id="UP000814128"/>
    </source>
</evidence>
<keyword evidence="1" id="KW-0238">DNA-binding</keyword>
<dbReference type="EMBL" id="MU273645">
    <property type="protein sequence ID" value="KAI0029988.1"/>
    <property type="molecule type" value="Genomic_DNA"/>
</dbReference>
<name>A0ACB8QEG1_9AGAM</name>
<proteinExistence type="predicted"/>
<organism evidence="1 2">
    <name type="scientific">Vararia minispora EC-137</name>
    <dbReference type="NCBI Taxonomy" id="1314806"/>
    <lineage>
        <taxon>Eukaryota</taxon>
        <taxon>Fungi</taxon>
        <taxon>Dikarya</taxon>
        <taxon>Basidiomycota</taxon>
        <taxon>Agaricomycotina</taxon>
        <taxon>Agaricomycetes</taxon>
        <taxon>Russulales</taxon>
        <taxon>Lachnocladiaceae</taxon>
        <taxon>Vararia</taxon>
    </lineage>
</organism>
<accession>A0ACB8QEG1</accession>
<reference evidence="1" key="2">
    <citation type="journal article" date="2022" name="New Phytol.">
        <title>Evolutionary transition to the ectomycorrhizal habit in the genomes of a hyperdiverse lineage of mushroom-forming fungi.</title>
        <authorList>
            <person name="Looney B."/>
            <person name="Miyauchi S."/>
            <person name="Morin E."/>
            <person name="Drula E."/>
            <person name="Courty P.E."/>
            <person name="Kohler A."/>
            <person name="Kuo A."/>
            <person name="LaButti K."/>
            <person name="Pangilinan J."/>
            <person name="Lipzen A."/>
            <person name="Riley R."/>
            <person name="Andreopoulos W."/>
            <person name="He G."/>
            <person name="Johnson J."/>
            <person name="Nolan M."/>
            <person name="Tritt A."/>
            <person name="Barry K.W."/>
            <person name="Grigoriev I.V."/>
            <person name="Nagy L.G."/>
            <person name="Hibbett D."/>
            <person name="Henrissat B."/>
            <person name="Matheny P.B."/>
            <person name="Labbe J."/>
            <person name="Martin F.M."/>
        </authorList>
    </citation>
    <scope>NUCLEOTIDE SEQUENCE</scope>
    <source>
        <strain evidence="1">EC-137</strain>
    </source>
</reference>
<protein>
    <submittedName>
        <fullName evidence="1">Homeobox domain-containing protein</fullName>
    </submittedName>
</protein>
<evidence type="ECO:0000313" key="1">
    <source>
        <dbReference type="EMBL" id="KAI0029988.1"/>
    </source>
</evidence>
<keyword evidence="2" id="KW-1185">Reference proteome</keyword>
<gene>
    <name evidence="1" type="ORF">K488DRAFT_88181</name>
</gene>
<keyword evidence="1" id="KW-0371">Homeobox</keyword>
<dbReference type="Proteomes" id="UP000814128">
    <property type="component" value="Unassembled WGS sequence"/>
</dbReference>